<sequence>MSLRVVFVCIHNSARSQMAEAWFNHLALPAYHAESAGIEAGQLNPLVIQAMQEVGIDLSQKTTQTVDAVITAGNCFDYAITVCDETSAERCPIFPAKTQRIHWNFPDPSRFTGTDAEKLQQIREIRDAIKRQVQAFIATGLKSVSA</sequence>
<dbReference type="PANTHER" id="PTHR43428">
    <property type="entry name" value="ARSENATE REDUCTASE"/>
    <property type="match status" value="1"/>
</dbReference>
<dbReference type="CDD" id="cd16345">
    <property type="entry name" value="LMWP_ArsC"/>
    <property type="match status" value="1"/>
</dbReference>
<dbReference type="Proteomes" id="UP000234271">
    <property type="component" value="Chromosome"/>
</dbReference>
<dbReference type="KEGG" id="blep:AL038_00945"/>
<dbReference type="AlphaFoldDB" id="A0A2N9YCH3"/>
<evidence type="ECO:0000313" key="4">
    <source>
        <dbReference type="Proteomes" id="UP000234271"/>
    </source>
</evidence>
<gene>
    <name evidence="3" type="ORF">BLE401_05100</name>
</gene>
<keyword evidence="1" id="KW-0059">Arsenical resistance</keyword>
<reference evidence="4" key="1">
    <citation type="submission" date="2016-12" db="EMBL/GenBank/DDBJ databases">
        <title>Complete Genome Sequence of Beggiatoa leptomitiformis D-401.</title>
        <authorList>
            <person name="Fomenkov A."/>
            <person name="Vincze T."/>
            <person name="Grabovich M."/>
            <person name="Anton B.P."/>
            <person name="Dubinina G."/>
            <person name="Orlova M."/>
            <person name="Belousova E."/>
            <person name="Roberts R.J."/>
        </authorList>
    </citation>
    <scope>NUCLEOTIDE SEQUENCE [LARGE SCALE GENOMIC DNA]</scope>
    <source>
        <strain evidence="4">D-401</strain>
    </source>
</reference>
<dbReference type="EMBL" id="CP018889">
    <property type="protein sequence ID" value="AUI68134.1"/>
    <property type="molecule type" value="Genomic_DNA"/>
</dbReference>
<dbReference type="InterPro" id="IPR023485">
    <property type="entry name" value="Ptyr_pPase"/>
</dbReference>
<proteinExistence type="predicted"/>
<dbReference type="OrthoDB" id="9793058at2"/>
<dbReference type="RefSeq" id="WP_062147677.1">
    <property type="nucleotide sequence ID" value="NZ_CP012373.2"/>
</dbReference>
<dbReference type="GO" id="GO:0046685">
    <property type="term" value="P:response to arsenic-containing substance"/>
    <property type="evidence" value="ECO:0007669"/>
    <property type="project" value="UniProtKB-KW"/>
</dbReference>
<dbReference type="STRING" id="288004.AL038_00945"/>
<protein>
    <submittedName>
        <fullName evidence="3">Arsenate reductase ArsC</fullName>
    </submittedName>
</protein>
<evidence type="ECO:0000313" key="3">
    <source>
        <dbReference type="EMBL" id="AUI68134.1"/>
    </source>
</evidence>
<dbReference type="InterPro" id="IPR036196">
    <property type="entry name" value="Ptyr_pPase_sf"/>
</dbReference>
<evidence type="ECO:0000256" key="1">
    <source>
        <dbReference type="ARBA" id="ARBA00022849"/>
    </source>
</evidence>
<dbReference type="SMART" id="SM00226">
    <property type="entry name" value="LMWPc"/>
    <property type="match status" value="1"/>
</dbReference>
<keyword evidence="4" id="KW-1185">Reference proteome</keyword>
<evidence type="ECO:0000259" key="2">
    <source>
        <dbReference type="SMART" id="SM00226"/>
    </source>
</evidence>
<dbReference type="SUPFAM" id="SSF52788">
    <property type="entry name" value="Phosphotyrosine protein phosphatases I"/>
    <property type="match status" value="1"/>
</dbReference>
<organism evidence="3 4">
    <name type="scientific">Beggiatoa leptomitoformis</name>
    <dbReference type="NCBI Taxonomy" id="288004"/>
    <lineage>
        <taxon>Bacteria</taxon>
        <taxon>Pseudomonadati</taxon>
        <taxon>Pseudomonadota</taxon>
        <taxon>Gammaproteobacteria</taxon>
        <taxon>Thiotrichales</taxon>
        <taxon>Thiotrichaceae</taxon>
        <taxon>Beggiatoa</taxon>
    </lineage>
</organism>
<name>A0A2N9YCH3_9GAMM</name>
<dbReference type="Pfam" id="PF01451">
    <property type="entry name" value="LMWPc"/>
    <property type="match status" value="1"/>
</dbReference>
<feature type="domain" description="Phosphotyrosine protein phosphatase I" evidence="2">
    <location>
        <begin position="3"/>
        <end position="139"/>
    </location>
</feature>
<accession>A0A2N9YCH3</accession>
<dbReference type="Gene3D" id="3.40.50.2300">
    <property type="match status" value="1"/>
</dbReference>
<dbReference type="PANTHER" id="PTHR43428:SF1">
    <property type="entry name" value="ARSENATE REDUCTASE"/>
    <property type="match status" value="1"/>
</dbReference>